<evidence type="ECO:0000256" key="5">
    <source>
        <dbReference type="SAM" id="MobiDB-lite"/>
    </source>
</evidence>
<dbReference type="PROSITE" id="PS50089">
    <property type="entry name" value="ZF_RING_2"/>
    <property type="match status" value="1"/>
</dbReference>
<comment type="caution">
    <text evidence="8">The sequence shown here is derived from an EMBL/GenBank/DDBJ whole genome shotgun (WGS) entry which is preliminary data.</text>
</comment>
<feature type="region of interest" description="Disordered" evidence="5">
    <location>
        <begin position="183"/>
        <end position="265"/>
    </location>
</feature>
<dbReference type="PANTHER" id="PTHR47776:SF2">
    <property type="entry name" value="RING-TYPE E3 UBIQUITIN TRANSFERASE BRCA1"/>
    <property type="match status" value="1"/>
</dbReference>
<keyword evidence="2 4" id="KW-0863">Zinc-finger</keyword>
<dbReference type="SUPFAM" id="SSF52113">
    <property type="entry name" value="BRCT domain"/>
    <property type="match status" value="1"/>
</dbReference>
<dbReference type="Proteomes" id="UP000796880">
    <property type="component" value="Unassembled WGS sequence"/>
</dbReference>
<dbReference type="PROSITE" id="PS50172">
    <property type="entry name" value="BRCT"/>
    <property type="match status" value="1"/>
</dbReference>
<feature type="compositionally biased region" description="Basic and acidic residues" evidence="5">
    <location>
        <begin position="230"/>
        <end position="250"/>
    </location>
</feature>
<evidence type="ECO:0000256" key="2">
    <source>
        <dbReference type="ARBA" id="ARBA00022771"/>
    </source>
</evidence>
<dbReference type="OrthoDB" id="251770at2759"/>
<dbReference type="InterPro" id="IPR036420">
    <property type="entry name" value="BRCT_dom_sf"/>
</dbReference>
<dbReference type="SUPFAM" id="SSF57850">
    <property type="entry name" value="RING/U-box"/>
    <property type="match status" value="1"/>
</dbReference>
<feature type="domain" description="BRCT" evidence="7">
    <location>
        <begin position="20"/>
        <end position="106"/>
    </location>
</feature>
<keyword evidence="3" id="KW-0862">Zinc</keyword>
<dbReference type="Gene3D" id="3.40.50.10190">
    <property type="entry name" value="BRCT domain"/>
    <property type="match status" value="1"/>
</dbReference>
<dbReference type="Gene3D" id="3.30.40.10">
    <property type="entry name" value="Zinc/RING finger domain, C3HC4 (zinc finger)"/>
    <property type="match status" value="1"/>
</dbReference>
<dbReference type="InterPro" id="IPR017907">
    <property type="entry name" value="Znf_RING_CS"/>
</dbReference>
<accession>A0A8K0MFL4</accession>
<protein>
    <recommendedName>
        <fullName evidence="10">RING-type E3 ubiquitin transferase BRCA1</fullName>
    </recommendedName>
</protein>
<evidence type="ECO:0000256" key="3">
    <source>
        <dbReference type="ARBA" id="ARBA00022833"/>
    </source>
</evidence>
<sequence length="566" mass="63515">MFSSKSCAHSFSAESRGCGIRGMKSVVATVSGYHGSERFDLIKLITQTGASFVGTMSRSITHLVCWKFEGKKYDLAMKFKTIIVNHRWVEECIKQGKRVPEHPYVSKCGQEIGPLLEVPRVPKVGVSSKNKKVLSDRSSDYDGSERQSGNTWIGTSSQSVWTRSCLLNENLFPDIKQVGNSSCKSKEKIVRKTSKRKQQSSSRRCFQEPPLSGLLRIKHEESSSQSSMDLVRDKRNNSNDNVRAKPETSRKGRRLVRKNRGGDTLQLVHSDSDQDFCGIRVHNPSFDDVIVLSDDLDGIRNNNRLVSGRTSDEEFYNQSGTINEALEDAEVRNHNDLSASMDPNVWYDDASQALRDSSQDECCNAENSKEEIKSGVETESDTKFPSTNLSCVICWTDFCSTRGILPCGHRFCYSCIQNWADTMASKRKISTCPLCKASFVGITKVEDAATSDQKIYSQTIPCGPSTKDMFILTDQEINNTSAQPLFNFVPRIFWWLNSIHQHPFVVHAVSRNPVWICSSAVISANFSASITTVWTLLCYHGHAFTARICEWFTFATVDDASLYFDS</sequence>
<proteinExistence type="predicted"/>
<feature type="domain" description="RING-type" evidence="6">
    <location>
        <begin position="391"/>
        <end position="436"/>
    </location>
</feature>
<keyword evidence="1" id="KW-0479">Metal-binding</keyword>
<gene>
    <name evidence="8" type="ORF">FNV43_RR13638</name>
</gene>
<dbReference type="SMART" id="SM00292">
    <property type="entry name" value="BRCT"/>
    <property type="match status" value="1"/>
</dbReference>
<dbReference type="SMART" id="SM00184">
    <property type="entry name" value="RING"/>
    <property type="match status" value="1"/>
</dbReference>
<dbReference type="PROSITE" id="PS00518">
    <property type="entry name" value="ZF_RING_1"/>
    <property type="match status" value="1"/>
</dbReference>
<feature type="compositionally biased region" description="Basic and acidic residues" evidence="5">
    <location>
        <begin position="133"/>
        <end position="145"/>
    </location>
</feature>
<dbReference type="InterPro" id="IPR013083">
    <property type="entry name" value="Znf_RING/FYVE/PHD"/>
</dbReference>
<dbReference type="Pfam" id="PF12738">
    <property type="entry name" value="PTCB-BRCT"/>
    <property type="match status" value="1"/>
</dbReference>
<feature type="region of interest" description="Disordered" evidence="5">
    <location>
        <begin position="129"/>
        <end position="153"/>
    </location>
</feature>
<dbReference type="AlphaFoldDB" id="A0A8K0MFL4"/>
<dbReference type="InterPro" id="IPR001841">
    <property type="entry name" value="Znf_RING"/>
</dbReference>
<evidence type="ECO:0000313" key="9">
    <source>
        <dbReference type="Proteomes" id="UP000796880"/>
    </source>
</evidence>
<dbReference type="InterPro" id="IPR001357">
    <property type="entry name" value="BRCT_dom"/>
</dbReference>
<dbReference type="EMBL" id="VOIH02000006">
    <property type="protein sequence ID" value="KAF3443948.1"/>
    <property type="molecule type" value="Genomic_DNA"/>
</dbReference>
<evidence type="ECO:0000256" key="1">
    <source>
        <dbReference type="ARBA" id="ARBA00022723"/>
    </source>
</evidence>
<evidence type="ECO:0008006" key="10">
    <source>
        <dbReference type="Google" id="ProtNLM"/>
    </source>
</evidence>
<organism evidence="8 9">
    <name type="scientific">Rhamnella rubrinervis</name>
    <dbReference type="NCBI Taxonomy" id="2594499"/>
    <lineage>
        <taxon>Eukaryota</taxon>
        <taxon>Viridiplantae</taxon>
        <taxon>Streptophyta</taxon>
        <taxon>Embryophyta</taxon>
        <taxon>Tracheophyta</taxon>
        <taxon>Spermatophyta</taxon>
        <taxon>Magnoliopsida</taxon>
        <taxon>eudicotyledons</taxon>
        <taxon>Gunneridae</taxon>
        <taxon>Pentapetalae</taxon>
        <taxon>rosids</taxon>
        <taxon>fabids</taxon>
        <taxon>Rosales</taxon>
        <taxon>Rhamnaceae</taxon>
        <taxon>rhamnoid group</taxon>
        <taxon>Rhamneae</taxon>
        <taxon>Rhamnella</taxon>
    </lineage>
</organism>
<name>A0A8K0MFL4_9ROSA</name>
<reference evidence="8" key="1">
    <citation type="submission" date="2020-03" db="EMBL/GenBank/DDBJ databases">
        <title>A high-quality chromosome-level genome assembly of a woody plant with both climbing and erect habits, Rhamnella rubrinervis.</title>
        <authorList>
            <person name="Lu Z."/>
            <person name="Yang Y."/>
            <person name="Zhu X."/>
            <person name="Sun Y."/>
        </authorList>
    </citation>
    <scope>NUCLEOTIDE SEQUENCE</scope>
    <source>
        <strain evidence="8">BYM</strain>
        <tissue evidence="8">Leaf</tissue>
    </source>
</reference>
<keyword evidence="9" id="KW-1185">Reference proteome</keyword>
<evidence type="ECO:0000259" key="6">
    <source>
        <dbReference type="PROSITE" id="PS50089"/>
    </source>
</evidence>
<evidence type="ECO:0000313" key="8">
    <source>
        <dbReference type="EMBL" id="KAF3443948.1"/>
    </source>
</evidence>
<evidence type="ECO:0000256" key="4">
    <source>
        <dbReference type="PROSITE-ProRule" id="PRU00175"/>
    </source>
</evidence>
<dbReference type="PANTHER" id="PTHR47776">
    <property type="entry name" value="F5A8.9 PROTEIN"/>
    <property type="match status" value="1"/>
</dbReference>
<evidence type="ECO:0000259" key="7">
    <source>
        <dbReference type="PROSITE" id="PS50172"/>
    </source>
</evidence>
<dbReference type="GO" id="GO:0008270">
    <property type="term" value="F:zinc ion binding"/>
    <property type="evidence" value="ECO:0007669"/>
    <property type="project" value="UniProtKB-KW"/>
</dbReference>
<dbReference type="Pfam" id="PF13639">
    <property type="entry name" value="zf-RING_2"/>
    <property type="match status" value="1"/>
</dbReference>